<dbReference type="SUPFAM" id="SSF47986">
    <property type="entry name" value="DEATH domain"/>
    <property type="match status" value="1"/>
</dbReference>
<evidence type="ECO:0008006" key="4">
    <source>
        <dbReference type="Google" id="ProtNLM"/>
    </source>
</evidence>
<feature type="compositionally biased region" description="Polar residues" evidence="1">
    <location>
        <begin position="416"/>
        <end position="428"/>
    </location>
</feature>
<evidence type="ECO:0000256" key="1">
    <source>
        <dbReference type="SAM" id="MobiDB-lite"/>
    </source>
</evidence>
<comment type="caution">
    <text evidence="2">The sequence shown here is derived from an EMBL/GenBank/DDBJ whole genome shotgun (WGS) entry which is preliminary data.</text>
</comment>
<dbReference type="EMBL" id="JBJQND010000018">
    <property type="protein sequence ID" value="KAL3836688.1"/>
    <property type="molecule type" value="Genomic_DNA"/>
</dbReference>
<dbReference type="SUPFAM" id="SSF52200">
    <property type="entry name" value="Toll/Interleukin receptor TIR domain"/>
    <property type="match status" value="1"/>
</dbReference>
<name>A0ABD3TKK2_SINWO</name>
<gene>
    <name evidence="2" type="ORF">ACJMK2_022109</name>
</gene>
<sequence>MAVEENFLEHVPLSCLSPITIRELGVVLNPTSLESDIRRLADVLGYDYIYVRNLEDQNDKTKYFFEFWWCFRPDFTVLKLKECLELMEREDIISDIWPKIVNDALAWKKNENDVPAVQRPEPVMTDDNWKLTIHDTDPNHPARYNACLCYEDDDIETANRFENELRQIHPDLLFFVPHLHVMPGKYIYDCVAQVIDERCNKKVVIILPRREFTDATCDFALQYARALDPFGVIIPVIRDNTVEVPSILQGVAAIRFHRPVHPKLYEQTANLLMFSSMSEKHKPNGSKLLSSSRSNSDSICVDKKKYSLLKKMKQRLGKLFFKSSGSRNSDGMEMRSRNSSLCSIEDSSQENEEILYRKNEERGNKECPRQRTMSLNDLEISKRTSTLSYPSKIVTADLHIHVEFTESSSDEGDSVITKSTERSSNLSINEDECSIPNTHLASNRFSSDSGTS</sequence>
<evidence type="ECO:0000313" key="3">
    <source>
        <dbReference type="Proteomes" id="UP001634394"/>
    </source>
</evidence>
<feature type="compositionally biased region" description="Polar residues" evidence="1">
    <location>
        <begin position="435"/>
        <end position="452"/>
    </location>
</feature>
<dbReference type="InterPro" id="IPR011029">
    <property type="entry name" value="DEATH-like_dom_sf"/>
</dbReference>
<dbReference type="Gene3D" id="3.40.50.10140">
    <property type="entry name" value="Toll/interleukin-1 receptor homology (TIR) domain"/>
    <property type="match status" value="1"/>
</dbReference>
<dbReference type="InterPro" id="IPR035897">
    <property type="entry name" value="Toll_tir_struct_dom_sf"/>
</dbReference>
<dbReference type="AlphaFoldDB" id="A0ABD3TKK2"/>
<evidence type="ECO:0000313" key="2">
    <source>
        <dbReference type="EMBL" id="KAL3836688.1"/>
    </source>
</evidence>
<reference evidence="2 3" key="1">
    <citation type="submission" date="2024-11" db="EMBL/GenBank/DDBJ databases">
        <title>Chromosome-level genome assembly of the freshwater bivalve Anodonta woodiana.</title>
        <authorList>
            <person name="Chen X."/>
        </authorList>
    </citation>
    <scope>NUCLEOTIDE SEQUENCE [LARGE SCALE GENOMIC DNA]</scope>
    <source>
        <strain evidence="2">MN2024</strain>
        <tissue evidence="2">Gills</tissue>
    </source>
</reference>
<protein>
    <recommendedName>
        <fullName evidence="4">Myeloid differentiation primary response protein MyD88</fullName>
    </recommendedName>
</protein>
<organism evidence="2 3">
    <name type="scientific">Sinanodonta woodiana</name>
    <name type="common">Chinese pond mussel</name>
    <name type="synonym">Anodonta woodiana</name>
    <dbReference type="NCBI Taxonomy" id="1069815"/>
    <lineage>
        <taxon>Eukaryota</taxon>
        <taxon>Metazoa</taxon>
        <taxon>Spiralia</taxon>
        <taxon>Lophotrochozoa</taxon>
        <taxon>Mollusca</taxon>
        <taxon>Bivalvia</taxon>
        <taxon>Autobranchia</taxon>
        <taxon>Heteroconchia</taxon>
        <taxon>Palaeoheterodonta</taxon>
        <taxon>Unionida</taxon>
        <taxon>Unionoidea</taxon>
        <taxon>Unionidae</taxon>
        <taxon>Unioninae</taxon>
        <taxon>Sinanodonta</taxon>
    </lineage>
</organism>
<accession>A0ABD3TKK2</accession>
<feature type="region of interest" description="Disordered" evidence="1">
    <location>
        <begin position="406"/>
        <end position="452"/>
    </location>
</feature>
<proteinExistence type="predicted"/>
<dbReference type="Gene3D" id="1.10.533.10">
    <property type="entry name" value="Death Domain, Fas"/>
    <property type="match status" value="1"/>
</dbReference>
<dbReference type="Proteomes" id="UP001634394">
    <property type="component" value="Unassembled WGS sequence"/>
</dbReference>
<keyword evidence="3" id="KW-1185">Reference proteome</keyword>